<organism evidence="8 9">
    <name type="scientific">Artemisia annua</name>
    <name type="common">Sweet wormwood</name>
    <dbReference type="NCBI Taxonomy" id="35608"/>
    <lineage>
        <taxon>Eukaryota</taxon>
        <taxon>Viridiplantae</taxon>
        <taxon>Streptophyta</taxon>
        <taxon>Embryophyta</taxon>
        <taxon>Tracheophyta</taxon>
        <taxon>Spermatophyta</taxon>
        <taxon>Magnoliopsida</taxon>
        <taxon>eudicotyledons</taxon>
        <taxon>Gunneridae</taxon>
        <taxon>Pentapetalae</taxon>
        <taxon>asterids</taxon>
        <taxon>campanulids</taxon>
        <taxon>Asterales</taxon>
        <taxon>Asteraceae</taxon>
        <taxon>Asteroideae</taxon>
        <taxon>Anthemideae</taxon>
        <taxon>Artemisiinae</taxon>
        <taxon>Artemisia</taxon>
    </lineage>
</organism>
<evidence type="ECO:0000256" key="1">
    <source>
        <dbReference type="ARBA" id="ARBA00022598"/>
    </source>
</evidence>
<dbReference type="Proteomes" id="UP000245207">
    <property type="component" value="Unassembled WGS sequence"/>
</dbReference>
<dbReference type="GO" id="GO:0004825">
    <property type="term" value="F:methionine-tRNA ligase activity"/>
    <property type="evidence" value="ECO:0007669"/>
    <property type="project" value="InterPro"/>
</dbReference>
<gene>
    <name evidence="8" type="ORF">CTI12_AA042980</name>
</gene>
<keyword evidence="6" id="KW-0812">Transmembrane</keyword>
<dbReference type="Gene3D" id="3.40.50.620">
    <property type="entry name" value="HUPs"/>
    <property type="match status" value="1"/>
</dbReference>
<comment type="caution">
    <text evidence="8">The sequence shown here is derived from an EMBL/GenBank/DDBJ whole genome shotgun (WGS) entry which is preliminary data.</text>
</comment>
<evidence type="ECO:0000313" key="8">
    <source>
        <dbReference type="EMBL" id="PWA96115.1"/>
    </source>
</evidence>
<dbReference type="InterPro" id="IPR023458">
    <property type="entry name" value="Met-tRNA_ligase_1"/>
</dbReference>
<dbReference type="GO" id="GO:0005524">
    <property type="term" value="F:ATP binding"/>
    <property type="evidence" value="ECO:0007669"/>
    <property type="project" value="UniProtKB-KW"/>
</dbReference>
<dbReference type="OrthoDB" id="5844513at2759"/>
<feature type="transmembrane region" description="Helical" evidence="6">
    <location>
        <begin position="21"/>
        <end position="41"/>
    </location>
</feature>
<keyword evidence="9" id="KW-1185">Reference proteome</keyword>
<sequence length="178" mass="20411">MVRAMEDIFAEIHLETDSISVISTGLVIALLVSLCILLPWLEIWMVNQKEQSIARLLQTHLFAQSILNTLVMQKMRFFTNLCKPMILVLARPDPKKNRVNKDSEIEIVPLKKQSLLTTNWEFAQVDFQGVLSAYAFARYCRLRGYNVLYICGTDEYGTATETKALEENCTPKEICDIF</sequence>
<accession>A0A2U1QDM8</accession>
<keyword evidence="3" id="KW-0067">ATP-binding</keyword>
<keyword evidence="4" id="KW-0648">Protein biosynthesis</keyword>
<keyword evidence="2" id="KW-0547">Nucleotide-binding</keyword>
<evidence type="ECO:0000256" key="5">
    <source>
        <dbReference type="ARBA" id="ARBA00023146"/>
    </source>
</evidence>
<dbReference type="GO" id="GO:0006431">
    <property type="term" value="P:methionyl-tRNA aminoacylation"/>
    <property type="evidence" value="ECO:0007669"/>
    <property type="project" value="TreeGrafter"/>
</dbReference>
<keyword evidence="5 8" id="KW-0030">Aminoacyl-tRNA synthetase</keyword>
<dbReference type="Pfam" id="PF09334">
    <property type="entry name" value="tRNA-synt_1g"/>
    <property type="match status" value="1"/>
</dbReference>
<dbReference type="EMBL" id="PKPP01000197">
    <property type="protein sequence ID" value="PWA96115.1"/>
    <property type="molecule type" value="Genomic_DNA"/>
</dbReference>
<keyword evidence="1" id="KW-0436">Ligase</keyword>
<evidence type="ECO:0000256" key="3">
    <source>
        <dbReference type="ARBA" id="ARBA00022840"/>
    </source>
</evidence>
<dbReference type="SUPFAM" id="SSF52374">
    <property type="entry name" value="Nucleotidylyl transferase"/>
    <property type="match status" value="1"/>
</dbReference>
<evidence type="ECO:0000313" key="9">
    <source>
        <dbReference type="Proteomes" id="UP000245207"/>
    </source>
</evidence>
<dbReference type="GO" id="GO:0005829">
    <property type="term" value="C:cytosol"/>
    <property type="evidence" value="ECO:0007669"/>
    <property type="project" value="TreeGrafter"/>
</dbReference>
<dbReference type="GO" id="GO:0017101">
    <property type="term" value="C:aminoacyl-tRNA synthetase multienzyme complex"/>
    <property type="evidence" value="ECO:0007669"/>
    <property type="project" value="TreeGrafter"/>
</dbReference>
<name>A0A2U1QDM8_ARTAN</name>
<keyword evidence="6" id="KW-1133">Transmembrane helix</keyword>
<reference evidence="8 9" key="1">
    <citation type="journal article" date="2018" name="Mol. Plant">
        <title>The genome of Artemisia annua provides insight into the evolution of Asteraceae family and artemisinin biosynthesis.</title>
        <authorList>
            <person name="Shen Q."/>
            <person name="Zhang L."/>
            <person name="Liao Z."/>
            <person name="Wang S."/>
            <person name="Yan T."/>
            <person name="Shi P."/>
            <person name="Liu M."/>
            <person name="Fu X."/>
            <person name="Pan Q."/>
            <person name="Wang Y."/>
            <person name="Lv Z."/>
            <person name="Lu X."/>
            <person name="Zhang F."/>
            <person name="Jiang W."/>
            <person name="Ma Y."/>
            <person name="Chen M."/>
            <person name="Hao X."/>
            <person name="Li L."/>
            <person name="Tang Y."/>
            <person name="Lv G."/>
            <person name="Zhou Y."/>
            <person name="Sun X."/>
            <person name="Brodelius P.E."/>
            <person name="Rose J.K.C."/>
            <person name="Tang K."/>
        </authorList>
    </citation>
    <scope>NUCLEOTIDE SEQUENCE [LARGE SCALE GENOMIC DNA]</scope>
    <source>
        <strain evidence="9">cv. Huhao1</strain>
        <tissue evidence="8">Leaf</tissue>
    </source>
</reference>
<dbReference type="InterPro" id="IPR014729">
    <property type="entry name" value="Rossmann-like_a/b/a_fold"/>
</dbReference>
<dbReference type="PANTHER" id="PTHR45765:SF1">
    <property type="entry name" value="METHIONINE--TRNA LIGASE, CYTOPLASMIC"/>
    <property type="match status" value="1"/>
</dbReference>
<proteinExistence type="predicted"/>
<dbReference type="InterPro" id="IPR015413">
    <property type="entry name" value="Methionyl/Leucyl_tRNA_Synth"/>
</dbReference>
<protein>
    <submittedName>
        <fullName evidence="8">Methionine-tRNA synthetase</fullName>
    </submittedName>
</protein>
<dbReference type="STRING" id="35608.A0A2U1QDM8"/>
<keyword evidence="6" id="KW-0472">Membrane</keyword>
<feature type="domain" description="Methionyl/Leucyl tRNA synthetase" evidence="7">
    <location>
        <begin position="130"/>
        <end position="176"/>
    </location>
</feature>
<dbReference type="PANTHER" id="PTHR45765">
    <property type="entry name" value="METHIONINE--TRNA LIGASE"/>
    <property type="match status" value="1"/>
</dbReference>
<evidence type="ECO:0000259" key="7">
    <source>
        <dbReference type="Pfam" id="PF09334"/>
    </source>
</evidence>
<evidence type="ECO:0000256" key="6">
    <source>
        <dbReference type="SAM" id="Phobius"/>
    </source>
</evidence>
<dbReference type="AlphaFoldDB" id="A0A2U1QDM8"/>
<evidence type="ECO:0000256" key="2">
    <source>
        <dbReference type="ARBA" id="ARBA00022741"/>
    </source>
</evidence>
<evidence type="ECO:0000256" key="4">
    <source>
        <dbReference type="ARBA" id="ARBA00022917"/>
    </source>
</evidence>